<dbReference type="Proteomes" id="UP001165960">
    <property type="component" value="Unassembled WGS sequence"/>
</dbReference>
<comment type="caution">
    <text evidence="1">The sequence shown here is derived from an EMBL/GenBank/DDBJ whole genome shotgun (WGS) entry which is preliminary data.</text>
</comment>
<reference evidence="1" key="1">
    <citation type="submission" date="2022-04" db="EMBL/GenBank/DDBJ databases">
        <title>Genome of the entomopathogenic fungus Entomophthora muscae.</title>
        <authorList>
            <person name="Elya C."/>
            <person name="Lovett B.R."/>
            <person name="Lee E."/>
            <person name="Macias A.M."/>
            <person name="Hajek A.E."/>
            <person name="De Bivort B.L."/>
            <person name="Kasson M.T."/>
            <person name="De Fine Licht H.H."/>
            <person name="Stajich J.E."/>
        </authorList>
    </citation>
    <scope>NUCLEOTIDE SEQUENCE</scope>
    <source>
        <strain evidence="1">Berkeley</strain>
    </source>
</reference>
<evidence type="ECO:0000313" key="1">
    <source>
        <dbReference type="EMBL" id="KAJ9071269.1"/>
    </source>
</evidence>
<organism evidence="1 2">
    <name type="scientific">Entomophthora muscae</name>
    <dbReference type="NCBI Taxonomy" id="34485"/>
    <lineage>
        <taxon>Eukaryota</taxon>
        <taxon>Fungi</taxon>
        <taxon>Fungi incertae sedis</taxon>
        <taxon>Zoopagomycota</taxon>
        <taxon>Entomophthoromycotina</taxon>
        <taxon>Entomophthoromycetes</taxon>
        <taxon>Entomophthorales</taxon>
        <taxon>Entomophthoraceae</taxon>
        <taxon>Entomophthora</taxon>
    </lineage>
</organism>
<proteinExistence type="predicted"/>
<protein>
    <submittedName>
        <fullName evidence="1">Uncharacterized protein</fullName>
    </submittedName>
</protein>
<keyword evidence="2" id="KW-1185">Reference proteome</keyword>
<dbReference type="EMBL" id="QTSX02003353">
    <property type="protein sequence ID" value="KAJ9071269.1"/>
    <property type="molecule type" value="Genomic_DNA"/>
</dbReference>
<name>A0ACC2T9E0_9FUNG</name>
<accession>A0ACC2T9E0</accession>
<evidence type="ECO:0000313" key="2">
    <source>
        <dbReference type="Proteomes" id="UP001165960"/>
    </source>
</evidence>
<sequence>MKNSVFVVGGSPGLPEIIPPKPNPLDSSLLSQEPPIFYFGEDDFAFLHDVEKYTAGYTERQKIIYLLNSLFQNSFDTILPFLGFEYSYWYLQSVIIHELFYPQDQPELGSGEDYENTAPCHTSLSLPEDYSGSVQSDGEITLLPEGQETRISTDGLEKQHTKLVNPMKVIGLSKWLPGQYCLERIWDPDKLSVVISDAVQACDPKKMVESDAKAN</sequence>
<gene>
    <name evidence="1" type="ORF">DSO57_1038644</name>
</gene>